<evidence type="ECO:0000256" key="1">
    <source>
        <dbReference type="SAM" id="SignalP"/>
    </source>
</evidence>
<name>I0AP55_IGNAJ</name>
<dbReference type="HOGENOM" id="CLU_682915_0_0_10"/>
<accession>I0AP55</accession>
<protein>
    <recommendedName>
        <fullName evidence="4">EF-hand domain-containing protein</fullName>
    </recommendedName>
</protein>
<dbReference type="KEGG" id="ial:IALB_3059"/>
<evidence type="ECO:0000313" key="2">
    <source>
        <dbReference type="EMBL" id="AFH50762.1"/>
    </source>
</evidence>
<keyword evidence="3" id="KW-1185">Reference proteome</keyword>
<dbReference type="RefSeq" id="WP_014561898.1">
    <property type="nucleotide sequence ID" value="NC_017464.1"/>
</dbReference>
<dbReference type="AlphaFoldDB" id="I0AP55"/>
<evidence type="ECO:0008006" key="4">
    <source>
        <dbReference type="Google" id="ProtNLM"/>
    </source>
</evidence>
<organism evidence="2 3">
    <name type="scientific">Ignavibacterium album (strain DSM 19864 / JCM 16511 / NBRC 101810 / Mat9-16)</name>
    <dbReference type="NCBI Taxonomy" id="945713"/>
    <lineage>
        <taxon>Bacteria</taxon>
        <taxon>Pseudomonadati</taxon>
        <taxon>Ignavibacteriota</taxon>
        <taxon>Ignavibacteria</taxon>
        <taxon>Ignavibacteriales</taxon>
        <taxon>Ignavibacteriaceae</taxon>
        <taxon>Ignavibacterium</taxon>
    </lineage>
</organism>
<reference evidence="2 3" key="1">
    <citation type="journal article" date="2012" name="Front. Microbiol.">
        <title>Complete genome of Ignavibacterium album, a metabolically versatile, flagellated, facultative anaerobe from the phylum Chlorobi.</title>
        <authorList>
            <person name="Liu Z."/>
            <person name="Frigaard N.-U."/>
            <person name="Vogl K."/>
            <person name="Iino T."/>
            <person name="Ohkuma M."/>
            <person name="Overmann J."/>
            <person name="Bryant D.A."/>
        </authorList>
    </citation>
    <scope>NUCLEOTIDE SEQUENCE [LARGE SCALE GENOMIC DNA]</scope>
    <source>
        <strain evidence="3">DSM 19864 / JCM 16511 / NBRC 101810 / Mat9-16</strain>
    </source>
</reference>
<dbReference type="EMBL" id="CP003418">
    <property type="protein sequence ID" value="AFH50762.1"/>
    <property type="molecule type" value="Genomic_DNA"/>
</dbReference>
<proteinExistence type="predicted"/>
<feature type="signal peptide" evidence="1">
    <location>
        <begin position="1"/>
        <end position="20"/>
    </location>
</feature>
<feature type="chain" id="PRO_5003624602" description="EF-hand domain-containing protein" evidence="1">
    <location>
        <begin position="21"/>
        <end position="403"/>
    </location>
</feature>
<keyword evidence="1" id="KW-0732">Signal</keyword>
<dbReference type="PROSITE" id="PS51257">
    <property type="entry name" value="PROKAR_LIPOPROTEIN"/>
    <property type="match status" value="1"/>
</dbReference>
<dbReference type="Proteomes" id="UP000007394">
    <property type="component" value="Chromosome"/>
</dbReference>
<sequence>MVKQFSLLFLLLISSLILFASCNKDDEIVNPGIQNKLVLKGNISALYKDGMIKFKNGQNISSDSTISKVIVFYPQGYYNIANVVDGKFSVEVEKGSPAFMIFAGPNDNYLGFLCLKDGFESIPLIKISDDVTTIDLQNILLNNKIGSPTHNPLGTEILLNEEEQQILSMFDDFFYPIVRNPDVDGNGKIDLLENKFYRLQVLWFYMGGNFGNNLIPSFTPPLRYDGWKLAFSAQENNTPQSVEFFYPWNPSSASVSEQTKYIQQWNTTVYFSGLINESLPIGGVYRINYKNQLLDFNIPDQSSAFRNCPIIVPTIALNSDSSIQKVSWTYYNASGTSLVDPTSFAARVNFGIETLSRNYDSPNIEVPENQFTMDEKIYWSSVTRVWIAYHDIFDNHYIIFYGK</sequence>
<dbReference type="OrthoDB" id="9842367at2"/>
<gene>
    <name evidence="2" type="ordered locus">IALB_3059</name>
</gene>
<evidence type="ECO:0000313" key="3">
    <source>
        <dbReference type="Proteomes" id="UP000007394"/>
    </source>
</evidence>